<feature type="compositionally biased region" description="Polar residues" evidence="1">
    <location>
        <begin position="158"/>
        <end position="176"/>
    </location>
</feature>
<name>A0A7J5D8Y7_9ACTN</name>
<dbReference type="EMBL" id="WBKG01000028">
    <property type="protein sequence ID" value="KAB1984174.1"/>
    <property type="molecule type" value="Genomic_DNA"/>
</dbReference>
<keyword evidence="3" id="KW-1185">Reference proteome</keyword>
<organism evidence="2 3">
    <name type="scientific">Streptomyces triticiradicis</name>
    <dbReference type="NCBI Taxonomy" id="2651189"/>
    <lineage>
        <taxon>Bacteria</taxon>
        <taxon>Bacillati</taxon>
        <taxon>Actinomycetota</taxon>
        <taxon>Actinomycetes</taxon>
        <taxon>Kitasatosporales</taxon>
        <taxon>Streptomycetaceae</taxon>
        <taxon>Streptomyces</taxon>
    </lineage>
</organism>
<dbReference type="Proteomes" id="UP000442990">
    <property type="component" value="Unassembled WGS sequence"/>
</dbReference>
<feature type="compositionally biased region" description="Basic and acidic residues" evidence="1">
    <location>
        <begin position="95"/>
        <end position="108"/>
    </location>
</feature>
<proteinExistence type="predicted"/>
<evidence type="ECO:0000313" key="2">
    <source>
        <dbReference type="EMBL" id="KAB1984174.1"/>
    </source>
</evidence>
<evidence type="ECO:0000256" key="1">
    <source>
        <dbReference type="SAM" id="MobiDB-lite"/>
    </source>
</evidence>
<evidence type="ECO:0000313" key="3">
    <source>
        <dbReference type="Proteomes" id="UP000442990"/>
    </source>
</evidence>
<feature type="compositionally biased region" description="Basic and acidic residues" evidence="1">
    <location>
        <begin position="115"/>
        <end position="124"/>
    </location>
</feature>
<sequence>MLDAFADRDGGRSPPGGVPAGVALADVPEARRPGTRLALFVALVLYRITDADVAARRAGRGERTGGMEGDLTRGPAFGVNKACCGALDQGAVDRGGGRPDGHGPESRRPARRDRRAAGRGDGGRMHCRGQAVRDAVAGRGRSAFTGRWGSPEEATESFRPTPNASSRQEVVSWTHL</sequence>
<reference evidence="2 3" key="1">
    <citation type="submission" date="2019-09" db="EMBL/GenBank/DDBJ databases">
        <title>Isolation and identification of active actinomycetes.</title>
        <authorList>
            <person name="Yu Z."/>
            <person name="Han C."/>
            <person name="Yu B."/>
        </authorList>
    </citation>
    <scope>NUCLEOTIDE SEQUENCE [LARGE SCALE GENOMIC DNA]</scope>
    <source>
        <strain evidence="2 3">NEAU-H2</strain>
    </source>
</reference>
<comment type="caution">
    <text evidence="2">The sequence shown here is derived from an EMBL/GenBank/DDBJ whole genome shotgun (WGS) entry which is preliminary data.</text>
</comment>
<protein>
    <submittedName>
        <fullName evidence="2">Uncharacterized protein</fullName>
    </submittedName>
</protein>
<accession>A0A7J5D8Y7</accession>
<feature type="region of interest" description="Disordered" evidence="1">
    <location>
        <begin position="90"/>
        <end position="176"/>
    </location>
</feature>
<gene>
    <name evidence="2" type="ORF">F8144_28370</name>
</gene>
<dbReference type="AlphaFoldDB" id="A0A7J5D8Y7"/>